<name>A0A5J4Z032_PORPP</name>
<proteinExistence type="predicted"/>
<dbReference type="EMBL" id="VRMN01000003">
    <property type="protein sequence ID" value="KAA8496057.1"/>
    <property type="molecule type" value="Genomic_DNA"/>
</dbReference>
<keyword evidence="2" id="KW-1185">Reference proteome</keyword>
<organism evidence="1 2">
    <name type="scientific">Porphyridium purpureum</name>
    <name type="common">Red alga</name>
    <name type="synonym">Porphyridium cruentum</name>
    <dbReference type="NCBI Taxonomy" id="35688"/>
    <lineage>
        <taxon>Eukaryota</taxon>
        <taxon>Rhodophyta</taxon>
        <taxon>Bangiophyceae</taxon>
        <taxon>Porphyridiales</taxon>
        <taxon>Porphyridiaceae</taxon>
        <taxon>Porphyridium</taxon>
    </lineage>
</organism>
<accession>A0A5J4Z032</accession>
<sequence length="109" mass="11657">MRATMLGARCMRLYRAGSLLVRNSGGTEGVRSSMSRSGLLQYVNAVHVGVARQERRSFADAFGSAARTSMVRTEAVQAKNVPVSPALVSRSGMDHILLSVQGGMLIDDC</sequence>
<evidence type="ECO:0000313" key="2">
    <source>
        <dbReference type="Proteomes" id="UP000324585"/>
    </source>
</evidence>
<dbReference type="AlphaFoldDB" id="A0A5J4Z032"/>
<reference evidence="2" key="1">
    <citation type="journal article" date="2019" name="Nat. Commun.">
        <title>Expansion of phycobilisome linker gene families in mesophilic red algae.</title>
        <authorList>
            <person name="Lee J."/>
            <person name="Kim D."/>
            <person name="Bhattacharya D."/>
            <person name="Yoon H.S."/>
        </authorList>
    </citation>
    <scope>NUCLEOTIDE SEQUENCE [LARGE SCALE GENOMIC DNA]</scope>
    <source>
        <strain evidence="2">CCMP 1328</strain>
    </source>
</reference>
<protein>
    <submittedName>
        <fullName evidence="1">Uncharacterized protein</fullName>
    </submittedName>
</protein>
<dbReference type="Proteomes" id="UP000324585">
    <property type="component" value="Unassembled WGS sequence"/>
</dbReference>
<comment type="caution">
    <text evidence="1">The sequence shown here is derived from an EMBL/GenBank/DDBJ whole genome shotgun (WGS) entry which is preliminary data.</text>
</comment>
<evidence type="ECO:0000313" key="1">
    <source>
        <dbReference type="EMBL" id="KAA8496057.1"/>
    </source>
</evidence>
<gene>
    <name evidence="1" type="ORF">FVE85_2212</name>
</gene>